<comment type="similarity">
    <text evidence="1">Belongs to the LysR transcriptional regulatory family.</text>
</comment>
<evidence type="ECO:0000313" key="6">
    <source>
        <dbReference type="EMBL" id="MEP0865114.1"/>
    </source>
</evidence>
<dbReference type="PROSITE" id="PS50931">
    <property type="entry name" value="HTH_LYSR"/>
    <property type="match status" value="1"/>
</dbReference>
<dbReference type="Gene3D" id="1.10.10.10">
    <property type="entry name" value="Winged helix-like DNA-binding domain superfamily/Winged helix DNA-binding domain"/>
    <property type="match status" value="1"/>
</dbReference>
<accession>A0ABV0JNV4</accession>
<dbReference type="InterPro" id="IPR036388">
    <property type="entry name" value="WH-like_DNA-bd_sf"/>
</dbReference>
<keyword evidence="4" id="KW-0804">Transcription</keyword>
<evidence type="ECO:0000256" key="3">
    <source>
        <dbReference type="ARBA" id="ARBA00023125"/>
    </source>
</evidence>
<dbReference type="Gene3D" id="3.40.190.290">
    <property type="match status" value="1"/>
</dbReference>
<dbReference type="PANTHER" id="PTHR30419:SF8">
    <property type="entry name" value="NITROGEN ASSIMILATION TRANSCRIPTIONAL ACTIVATOR-RELATED"/>
    <property type="match status" value="1"/>
</dbReference>
<keyword evidence="7" id="KW-1185">Reference proteome</keyword>
<feature type="domain" description="HTH lysR-type" evidence="5">
    <location>
        <begin position="9"/>
        <end position="66"/>
    </location>
</feature>
<sequence>MNEINSSRIKLSQLRALVTVAEYGNFSEAALHLELSQSAISHAIATLEEELGVILLYRGRHGAHLTPVGERVIDHARSVLQLLGAIEKEANLEKGLHGGSVRIACFRSVATHILPAAIARFRDRYPKIAVSIIEHSDYLGAEQALRDGHADIGFTALPGGDEFEGWEILRDEYIVVLPPTPKLETDKITWEQLATYPLILAYGNACYALLRQHLVNLNFHVNPAYEVKQDSTTVGMVLQGLGAAILPRLAAEPLPPEVQVYSLPVPLERVIRVAVLANSLQSPAVFAFLDTLRGVDQCTLKAVV</sequence>
<organism evidence="6 7">
    <name type="scientific">Funiculus sociatus GB2-A5</name>
    <dbReference type="NCBI Taxonomy" id="2933946"/>
    <lineage>
        <taxon>Bacteria</taxon>
        <taxon>Bacillati</taxon>
        <taxon>Cyanobacteriota</taxon>
        <taxon>Cyanophyceae</taxon>
        <taxon>Coleofasciculales</taxon>
        <taxon>Coleofasciculaceae</taxon>
        <taxon>Funiculus</taxon>
    </lineage>
</organism>
<dbReference type="InterPro" id="IPR050950">
    <property type="entry name" value="HTH-type_LysR_regulators"/>
</dbReference>
<dbReference type="PANTHER" id="PTHR30419">
    <property type="entry name" value="HTH-TYPE TRANSCRIPTIONAL REGULATOR YBHD"/>
    <property type="match status" value="1"/>
</dbReference>
<proteinExistence type="inferred from homology"/>
<dbReference type="EMBL" id="JAMPKK010000022">
    <property type="protein sequence ID" value="MEP0865114.1"/>
    <property type="molecule type" value="Genomic_DNA"/>
</dbReference>
<evidence type="ECO:0000256" key="2">
    <source>
        <dbReference type="ARBA" id="ARBA00023015"/>
    </source>
</evidence>
<dbReference type="CDD" id="cd05466">
    <property type="entry name" value="PBP2_LTTR_substrate"/>
    <property type="match status" value="1"/>
</dbReference>
<comment type="caution">
    <text evidence="6">The sequence shown here is derived from an EMBL/GenBank/DDBJ whole genome shotgun (WGS) entry which is preliminary data.</text>
</comment>
<evidence type="ECO:0000259" key="5">
    <source>
        <dbReference type="PROSITE" id="PS50931"/>
    </source>
</evidence>
<name>A0ABV0JNV4_9CYAN</name>
<keyword evidence="2" id="KW-0805">Transcription regulation</keyword>
<reference evidence="6 7" key="1">
    <citation type="submission" date="2022-04" db="EMBL/GenBank/DDBJ databases">
        <title>Positive selection, recombination, and allopatry shape intraspecific diversity of widespread and dominant cyanobacteria.</title>
        <authorList>
            <person name="Wei J."/>
            <person name="Shu W."/>
            <person name="Hu C."/>
        </authorList>
    </citation>
    <scope>NUCLEOTIDE SEQUENCE [LARGE SCALE GENOMIC DNA]</scope>
    <source>
        <strain evidence="6 7">GB2-A5</strain>
    </source>
</reference>
<dbReference type="SUPFAM" id="SSF46785">
    <property type="entry name" value="Winged helix' DNA-binding domain"/>
    <property type="match status" value="1"/>
</dbReference>
<dbReference type="Pfam" id="PF03466">
    <property type="entry name" value="LysR_substrate"/>
    <property type="match status" value="1"/>
</dbReference>
<dbReference type="RefSeq" id="WP_190419071.1">
    <property type="nucleotide sequence ID" value="NZ_JAMPKK010000022.1"/>
</dbReference>
<protein>
    <submittedName>
        <fullName evidence="6">LysR family transcriptional regulator</fullName>
    </submittedName>
</protein>
<dbReference type="InterPro" id="IPR036390">
    <property type="entry name" value="WH_DNA-bd_sf"/>
</dbReference>
<evidence type="ECO:0000256" key="1">
    <source>
        <dbReference type="ARBA" id="ARBA00009437"/>
    </source>
</evidence>
<evidence type="ECO:0000313" key="7">
    <source>
        <dbReference type="Proteomes" id="UP001442494"/>
    </source>
</evidence>
<gene>
    <name evidence="6" type="ORF">NDI37_11615</name>
</gene>
<dbReference type="Proteomes" id="UP001442494">
    <property type="component" value="Unassembled WGS sequence"/>
</dbReference>
<dbReference type="SUPFAM" id="SSF53850">
    <property type="entry name" value="Periplasmic binding protein-like II"/>
    <property type="match status" value="1"/>
</dbReference>
<dbReference type="InterPro" id="IPR000847">
    <property type="entry name" value="LysR_HTH_N"/>
</dbReference>
<keyword evidence="3" id="KW-0238">DNA-binding</keyword>
<dbReference type="PRINTS" id="PR00039">
    <property type="entry name" value="HTHLYSR"/>
</dbReference>
<dbReference type="InterPro" id="IPR005119">
    <property type="entry name" value="LysR_subst-bd"/>
</dbReference>
<evidence type="ECO:0000256" key="4">
    <source>
        <dbReference type="ARBA" id="ARBA00023163"/>
    </source>
</evidence>
<dbReference type="Pfam" id="PF00126">
    <property type="entry name" value="HTH_1"/>
    <property type="match status" value="1"/>
</dbReference>